<comment type="subcellular location">
    <subcellularLocation>
        <location evidence="1 7">Cell membrane</location>
        <topology evidence="1 7">Multi-pass membrane protein</topology>
    </subcellularLocation>
</comment>
<evidence type="ECO:0000256" key="4">
    <source>
        <dbReference type="ARBA" id="ARBA00022692"/>
    </source>
</evidence>
<dbReference type="PANTHER" id="PTHR38596:SF1">
    <property type="entry name" value="UPF0114 PROTEIN YQHA"/>
    <property type="match status" value="1"/>
</dbReference>
<keyword evidence="3 7" id="KW-1003">Cell membrane</keyword>
<comment type="caution">
    <text evidence="7">Lacks conserved residue(s) required for the propagation of feature annotation.</text>
</comment>
<dbReference type="PANTHER" id="PTHR38596">
    <property type="entry name" value="UPF0114 PROTEIN YQHA"/>
    <property type="match status" value="1"/>
</dbReference>
<evidence type="ECO:0000256" key="5">
    <source>
        <dbReference type="ARBA" id="ARBA00022989"/>
    </source>
</evidence>
<evidence type="ECO:0000256" key="1">
    <source>
        <dbReference type="ARBA" id="ARBA00004651"/>
    </source>
</evidence>
<dbReference type="InterPro" id="IPR005134">
    <property type="entry name" value="UPF0114"/>
</dbReference>
<dbReference type="AlphaFoldDB" id="A0AA94RZV1"/>
<dbReference type="Proteomes" id="UP000198427">
    <property type="component" value="Unassembled WGS sequence"/>
</dbReference>
<evidence type="ECO:0000256" key="2">
    <source>
        <dbReference type="ARBA" id="ARBA00005774"/>
    </source>
</evidence>
<evidence type="ECO:0000256" key="6">
    <source>
        <dbReference type="ARBA" id="ARBA00023136"/>
    </source>
</evidence>
<gene>
    <name evidence="8" type="ORF">SAMN06265364_1342</name>
</gene>
<keyword evidence="4 7" id="KW-0812">Transmembrane</keyword>
<evidence type="ECO:0000313" key="8">
    <source>
        <dbReference type="EMBL" id="SNS05624.1"/>
    </source>
</evidence>
<evidence type="ECO:0000256" key="7">
    <source>
        <dbReference type="HAMAP-Rule" id="MF_00143"/>
    </source>
</evidence>
<dbReference type="GO" id="GO:0005886">
    <property type="term" value="C:plasma membrane"/>
    <property type="evidence" value="ECO:0007669"/>
    <property type="project" value="UniProtKB-SubCell"/>
</dbReference>
<sequence>MSNKIEKTIEWCIYQSRWLQVPVYIGMCVVMGMYSYVFCKDVIHSLMNIETFTEETMLMLAIGIVDVSMVLNLIIVCVIGGYWSFVSRLEIIEKDKDSNQFSYLGKINPNALKHKLMISLISISESWHYLIFDLKGEYVINPDSLKLGFCDKNISCPYVSYGI</sequence>
<dbReference type="HAMAP" id="MF_00143">
    <property type="entry name" value="UPF0114"/>
    <property type="match status" value="1"/>
</dbReference>
<dbReference type="Pfam" id="PF03350">
    <property type="entry name" value="UPF0114"/>
    <property type="match status" value="1"/>
</dbReference>
<dbReference type="GeneID" id="94028130"/>
<dbReference type="RefSeq" id="WP_240616230.1">
    <property type="nucleotide sequence ID" value="NZ_CP023863.1"/>
</dbReference>
<reference evidence="8 9" key="1">
    <citation type="submission" date="2017-06" db="EMBL/GenBank/DDBJ databases">
        <authorList>
            <person name="Varghese N."/>
            <person name="Submissions S."/>
        </authorList>
    </citation>
    <scope>NUCLEOTIDE SEQUENCE [LARGE SCALE GENOMIC DNA]</scope>
    <source>
        <strain evidence="8 9">DSM 26989</strain>
    </source>
</reference>
<feature type="transmembrane region" description="Helical" evidence="7">
    <location>
        <begin position="58"/>
        <end position="86"/>
    </location>
</feature>
<keyword evidence="5 7" id="KW-1133">Transmembrane helix</keyword>
<organism evidence="8 9">
    <name type="scientific">Prevotella jejuni</name>
    <dbReference type="NCBI Taxonomy" id="1177574"/>
    <lineage>
        <taxon>Bacteria</taxon>
        <taxon>Pseudomonadati</taxon>
        <taxon>Bacteroidota</taxon>
        <taxon>Bacteroidia</taxon>
        <taxon>Bacteroidales</taxon>
        <taxon>Prevotellaceae</taxon>
        <taxon>Prevotella</taxon>
    </lineage>
</organism>
<dbReference type="InterPro" id="IPR020761">
    <property type="entry name" value="UPF0114_bac"/>
</dbReference>
<evidence type="ECO:0000313" key="9">
    <source>
        <dbReference type="Proteomes" id="UP000198427"/>
    </source>
</evidence>
<accession>A0AA94RZV1</accession>
<keyword evidence="6 7" id="KW-0472">Membrane</keyword>
<name>A0AA94RZV1_9BACT</name>
<feature type="transmembrane region" description="Helical" evidence="7">
    <location>
        <begin position="21"/>
        <end position="38"/>
    </location>
</feature>
<dbReference type="EMBL" id="FZNZ01000034">
    <property type="protein sequence ID" value="SNS05624.1"/>
    <property type="molecule type" value="Genomic_DNA"/>
</dbReference>
<comment type="caution">
    <text evidence="8">The sequence shown here is derived from an EMBL/GenBank/DDBJ whole genome shotgun (WGS) entry which is preliminary data.</text>
</comment>
<proteinExistence type="inferred from homology"/>
<evidence type="ECO:0000256" key="3">
    <source>
        <dbReference type="ARBA" id="ARBA00022475"/>
    </source>
</evidence>
<protein>
    <recommendedName>
        <fullName evidence="7">UPF0114 protein SAMN06265364_1342</fullName>
    </recommendedName>
</protein>
<keyword evidence="9" id="KW-1185">Reference proteome</keyword>
<comment type="similarity">
    <text evidence="2 7">Belongs to the UPF0114 family.</text>
</comment>